<evidence type="ECO:0000313" key="1">
    <source>
        <dbReference type="EMBL" id="PKY57925.1"/>
    </source>
</evidence>
<sequence>MVKELLKRSIRLVGESLKEYYLSRRVSESQFENIKATEVEAIKNLQSHAGLLGQLTIVLYDDNGFIQTCYKHCHYTRDVRVRYLWPFSDTESEKGAGGAAVTFGVVKTELQRVMYFV</sequence>
<dbReference type="EMBL" id="LLXI01002765">
    <property type="protein sequence ID" value="PKY57925.1"/>
    <property type="molecule type" value="Genomic_DNA"/>
</dbReference>
<name>A0A2I1HGD1_9GLOM</name>
<accession>A0A2I1HGD1</accession>
<dbReference type="AlphaFoldDB" id="A0A2I1HGD1"/>
<comment type="caution">
    <text evidence="1">The sequence shown here is derived from an EMBL/GenBank/DDBJ whole genome shotgun (WGS) entry which is preliminary data.</text>
</comment>
<dbReference type="Proteomes" id="UP000234323">
    <property type="component" value="Unassembled WGS sequence"/>
</dbReference>
<evidence type="ECO:0000313" key="2">
    <source>
        <dbReference type="Proteomes" id="UP000234323"/>
    </source>
</evidence>
<keyword evidence="2" id="KW-1185">Reference proteome</keyword>
<proteinExistence type="predicted"/>
<reference evidence="1 2" key="1">
    <citation type="submission" date="2015-10" db="EMBL/GenBank/DDBJ databases">
        <title>Genome analyses suggest a sexual origin of heterokaryosis in a supposedly ancient asexual fungus.</title>
        <authorList>
            <person name="Ropars J."/>
            <person name="Sedzielewska K."/>
            <person name="Noel J."/>
            <person name="Charron P."/>
            <person name="Farinelli L."/>
            <person name="Marton T."/>
            <person name="Kruger M."/>
            <person name="Pelin A."/>
            <person name="Brachmann A."/>
            <person name="Corradi N."/>
        </authorList>
    </citation>
    <scope>NUCLEOTIDE SEQUENCE [LARGE SCALE GENOMIC DNA]</scope>
    <source>
        <strain evidence="1 2">A4</strain>
    </source>
</reference>
<gene>
    <name evidence="1" type="ORF">RhiirA4_429349</name>
</gene>
<organism evidence="1 2">
    <name type="scientific">Rhizophagus irregularis</name>
    <dbReference type="NCBI Taxonomy" id="588596"/>
    <lineage>
        <taxon>Eukaryota</taxon>
        <taxon>Fungi</taxon>
        <taxon>Fungi incertae sedis</taxon>
        <taxon>Mucoromycota</taxon>
        <taxon>Glomeromycotina</taxon>
        <taxon>Glomeromycetes</taxon>
        <taxon>Glomerales</taxon>
        <taxon>Glomeraceae</taxon>
        <taxon>Rhizophagus</taxon>
    </lineage>
</organism>
<protein>
    <submittedName>
        <fullName evidence="1">Uncharacterized protein</fullName>
    </submittedName>
</protein>